<dbReference type="Proteomes" id="UP000295706">
    <property type="component" value="Unassembled WGS sequence"/>
</dbReference>
<evidence type="ECO:0000313" key="2">
    <source>
        <dbReference type="Proteomes" id="UP000295706"/>
    </source>
</evidence>
<evidence type="ECO:0000313" key="1">
    <source>
        <dbReference type="EMBL" id="TDB59800.1"/>
    </source>
</evidence>
<reference evidence="1 2" key="1">
    <citation type="submission" date="2019-02" db="EMBL/GenBank/DDBJ databases">
        <title>Arundinibacter roseus gen. nov., sp. nov., a new member of the family Cytophagaceae.</title>
        <authorList>
            <person name="Szuroczki S."/>
            <person name="Khayer B."/>
            <person name="Sproer C."/>
            <person name="Toumi M."/>
            <person name="Szabo A."/>
            <person name="Felfoldi T."/>
            <person name="Schumann P."/>
            <person name="Toth E."/>
        </authorList>
    </citation>
    <scope>NUCLEOTIDE SEQUENCE [LARGE SCALE GENOMIC DNA]</scope>
    <source>
        <strain evidence="1 2">DMA-k-7a</strain>
    </source>
</reference>
<keyword evidence="1" id="KW-0808">Transferase</keyword>
<sequence length="404" mass="46024">MTSPSIHTRLSTDFIITGQQPWDVEIGSNCKNIALELSKKHRVLYVNSPLDRGSLLRNGSDPKILKRKRVIDKKENGLEQIGDNLWVLYPDRLVESVHWISWHSLFVVLNKRNNRIFADSILKAVSLLGFKDFVLFNDNDMFRSFYLKDFLKPSVSVYYSRDFMLAVDYWKKHGTELEPQLIAKSDVCVANSVYLQRYCLRYNPRSFYVGQGCDLSLFEAGLTSPVPAELSVIPGPRIGYVGALQALRLDIDLLKFIAKTRPDWQLIFVGPPDNQFQASDLKDFPNVHFTGSRDVSELPAYINAFDVCLNPQLLNEVTIGNYPRKIDEYLAMGKATVATRTEAMEVFEEHVYLAESKEDYVQLIEQALAEDNPARQDARRSFASQHTWENSVAEICSAIATVKP</sequence>
<accession>A0A4R4JY45</accession>
<dbReference type="EMBL" id="SMJU01000019">
    <property type="protein sequence ID" value="TDB59800.1"/>
    <property type="molecule type" value="Genomic_DNA"/>
</dbReference>
<name>A0A4R4JY45_9BACT</name>
<dbReference type="AlphaFoldDB" id="A0A4R4JY45"/>
<proteinExistence type="predicted"/>
<organism evidence="1 2">
    <name type="scientific">Arundinibacter roseus</name>
    <dbReference type="NCBI Taxonomy" id="2070510"/>
    <lineage>
        <taxon>Bacteria</taxon>
        <taxon>Pseudomonadati</taxon>
        <taxon>Bacteroidota</taxon>
        <taxon>Cytophagia</taxon>
        <taxon>Cytophagales</taxon>
        <taxon>Spirosomataceae</taxon>
        <taxon>Arundinibacter</taxon>
    </lineage>
</organism>
<protein>
    <submittedName>
        <fullName evidence="1">Glycosyltransferase family 1 protein</fullName>
    </submittedName>
</protein>
<dbReference type="RefSeq" id="WP_132121756.1">
    <property type="nucleotide sequence ID" value="NZ_SMJU01000019.1"/>
</dbReference>
<dbReference type="PANTHER" id="PTHR12526">
    <property type="entry name" value="GLYCOSYLTRANSFERASE"/>
    <property type="match status" value="1"/>
</dbReference>
<dbReference type="PANTHER" id="PTHR12526:SF630">
    <property type="entry name" value="GLYCOSYLTRANSFERASE"/>
    <property type="match status" value="1"/>
</dbReference>
<dbReference type="Pfam" id="PF13692">
    <property type="entry name" value="Glyco_trans_1_4"/>
    <property type="match status" value="1"/>
</dbReference>
<gene>
    <name evidence="1" type="ORF">EZE20_21835</name>
</gene>
<dbReference type="Gene3D" id="3.40.50.2000">
    <property type="entry name" value="Glycogen Phosphorylase B"/>
    <property type="match status" value="1"/>
</dbReference>
<dbReference type="SUPFAM" id="SSF53756">
    <property type="entry name" value="UDP-Glycosyltransferase/glycogen phosphorylase"/>
    <property type="match status" value="1"/>
</dbReference>
<dbReference type="OrthoDB" id="9816564at2"/>
<keyword evidence="2" id="KW-1185">Reference proteome</keyword>
<dbReference type="GO" id="GO:0016740">
    <property type="term" value="F:transferase activity"/>
    <property type="evidence" value="ECO:0007669"/>
    <property type="project" value="UniProtKB-KW"/>
</dbReference>
<comment type="caution">
    <text evidence="1">The sequence shown here is derived from an EMBL/GenBank/DDBJ whole genome shotgun (WGS) entry which is preliminary data.</text>
</comment>